<reference evidence="1" key="1">
    <citation type="submission" date="2021-05" db="EMBL/GenBank/DDBJ databases">
        <authorList>
            <person name="Scholz U."/>
            <person name="Mascher M."/>
            <person name="Fiebig A."/>
        </authorList>
    </citation>
    <scope>NUCLEOTIDE SEQUENCE [LARGE SCALE GENOMIC DNA]</scope>
</reference>
<dbReference type="EnsemblPlants" id="AVESA.00010b.r2.1DG0152330.1">
    <property type="protein sequence ID" value="AVESA.00010b.r2.1DG0152330.1.CDS"/>
    <property type="gene ID" value="AVESA.00010b.r2.1DG0152330"/>
</dbReference>
<organism evidence="1 2">
    <name type="scientific">Avena sativa</name>
    <name type="common">Oat</name>
    <dbReference type="NCBI Taxonomy" id="4498"/>
    <lineage>
        <taxon>Eukaryota</taxon>
        <taxon>Viridiplantae</taxon>
        <taxon>Streptophyta</taxon>
        <taxon>Embryophyta</taxon>
        <taxon>Tracheophyta</taxon>
        <taxon>Spermatophyta</taxon>
        <taxon>Magnoliopsida</taxon>
        <taxon>Liliopsida</taxon>
        <taxon>Poales</taxon>
        <taxon>Poaceae</taxon>
        <taxon>BOP clade</taxon>
        <taxon>Pooideae</taxon>
        <taxon>Poodae</taxon>
        <taxon>Poeae</taxon>
        <taxon>Poeae Chloroplast Group 1 (Aveneae type)</taxon>
        <taxon>Aveninae</taxon>
        <taxon>Avena</taxon>
    </lineage>
</organism>
<protein>
    <submittedName>
        <fullName evidence="1">Uncharacterized protein</fullName>
    </submittedName>
</protein>
<keyword evidence="2" id="KW-1185">Reference proteome</keyword>
<dbReference type="Proteomes" id="UP001732700">
    <property type="component" value="Chromosome 1D"/>
</dbReference>
<accession>A0ACD5TZ31</accession>
<sequence length="240" mass="25652">MAAGGGGGSEELKLLGAWPSPFVHRVRLALHLKGIRSYEYVEEDLTDKSDLLLASNPVHKKIPVLLHAGRPICESLVILQYLDDAFPDLLLLPADPYHRTVARFWAAYADDVFFAAWIKSLQGTTEDEKAAGAAGALAALLTLEGAFGECSKGKPFFAGDAPGYLDVALGGYLGWMRAYEAVAGVNLLDAARTPLLVAWAERFVALDAAKVVIPEVDQIVQFAKVLQARTAASAATSSNN</sequence>
<proteinExistence type="predicted"/>
<evidence type="ECO:0000313" key="2">
    <source>
        <dbReference type="Proteomes" id="UP001732700"/>
    </source>
</evidence>
<name>A0ACD5TZ31_AVESA</name>
<reference evidence="1" key="2">
    <citation type="submission" date="2025-09" db="UniProtKB">
        <authorList>
            <consortium name="EnsemblPlants"/>
        </authorList>
    </citation>
    <scope>IDENTIFICATION</scope>
</reference>
<evidence type="ECO:0000313" key="1">
    <source>
        <dbReference type="EnsemblPlants" id="AVESA.00010b.r2.1DG0152330.1.CDS"/>
    </source>
</evidence>